<sequence length="49" mass="5238">MDSTAMVKLATRYEPRIVKETDPPGQVVASQDANSACKKSGLSSNGERL</sequence>
<dbReference type="EMBL" id="KN293992">
    <property type="protein sequence ID" value="KGQ02182.1"/>
    <property type="molecule type" value="Genomic_DNA"/>
</dbReference>
<gene>
    <name evidence="2" type="ORF">PAAG_11138</name>
</gene>
<dbReference type="Proteomes" id="UP000002059">
    <property type="component" value="Partially assembled WGS sequence"/>
</dbReference>
<reference evidence="2 3" key="1">
    <citation type="journal article" date="2011" name="PLoS Genet.">
        <title>Comparative genomic analysis of human fungal pathogens causing paracoccidioidomycosis.</title>
        <authorList>
            <person name="Desjardins C.A."/>
            <person name="Champion M.D."/>
            <person name="Holder J.W."/>
            <person name="Muszewska A."/>
            <person name="Goldberg J."/>
            <person name="Bailao A.M."/>
            <person name="Brigido M.M."/>
            <person name="Ferreira M.E."/>
            <person name="Garcia A.M."/>
            <person name="Grynberg M."/>
            <person name="Gujja S."/>
            <person name="Heiman D.I."/>
            <person name="Henn M.R."/>
            <person name="Kodira C.D."/>
            <person name="Leon-Narvaez H."/>
            <person name="Longo L.V."/>
            <person name="Ma L.J."/>
            <person name="Malavazi I."/>
            <person name="Matsuo A.L."/>
            <person name="Morais F.V."/>
            <person name="Pereira M."/>
            <person name="Rodriguez-Brito S."/>
            <person name="Sakthikumar S."/>
            <person name="Salem-Izacc S.M."/>
            <person name="Sykes S.M."/>
            <person name="Teixeira M.M."/>
            <person name="Vallejo M.C."/>
            <person name="Walter M.E."/>
            <person name="Yandava C."/>
            <person name="Young S."/>
            <person name="Zeng Q."/>
            <person name="Zucker J."/>
            <person name="Felipe M.S."/>
            <person name="Goldman G.H."/>
            <person name="Haas B.J."/>
            <person name="McEwen J.G."/>
            <person name="Nino-Vega G."/>
            <person name="Puccia R."/>
            <person name="San-Blas G."/>
            <person name="Soares C.M."/>
            <person name="Birren B.W."/>
            <person name="Cuomo C.A."/>
        </authorList>
    </citation>
    <scope>NUCLEOTIDE SEQUENCE [LARGE SCALE GENOMIC DNA]</scope>
    <source>
        <strain evidence="3">ATCC MYA-826 / Pb01</strain>
    </source>
</reference>
<keyword evidence="3" id="KW-1185">Reference proteome</keyword>
<protein>
    <submittedName>
        <fullName evidence="2">Uncharacterized protein</fullName>
    </submittedName>
</protein>
<dbReference type="HOGENOM" id="CLU_3143539_0_0_1"/>
<evidence type="ECO:0000313" key="2">
    <source>
        <dbReference type="EMBL" id="KGQ02182.1"/>
    </source>
</evidence>
<organism evidence="2 3">
    <name type="scientific">Paracoccidioides lutzii (strain ATCC MYA-826 / Pb01)</name>
    <name type="common">Paracoccidioides brasiliensis</name>
    <dbReference type="NCBI Taxonomy" id="502779"/>
    <lineage>
        <taxon>Eukaryota</taxon>
        <taxon>Fungi</taxon>
        <taxon>Dikarya</taxon>
        <taxon>Ascomycota</taxon>
        <taxon>Pezizomycotina</taxon>
        <taxon>Eurotiomycetes</taxon>
        <taxon>Eurotiomycetidae</taxon>
        <taxon>Onygenales</taxon>
        <taxon>Ajellomycetaceae</taxon>
        <taxon>Paracoccidioides</taxon>
    </lineage>
</organism>
<dbReference type="VEuPathDB" id="FungiDB:PAAG_11138"/>
<evidence type="ECO:0000256" key="1">
    <source>
        <dbReference type="SAM" id="MobiDB-lite"/>
    </source>
</evidence>
<accession>A0A0A2V7B4</accession>
<feature type="region of interest" description="Disordered" evidence="1">
    <location>
        <begin position="17"/>
        <end position="49"/>
    </location>
</feature>
<dbReference type="AlphaFoldDB" id="A0A0A2V7B4"/>
<dbReference type="RefSeq" id="XP_015703642.1">
    <property type="nucleotide sequence ID" value="XM_015846838.1"/>
</dbReference>
<dbReference type="KEGG" id="pbl:PAAG_11138"/>
<evidence type="ECO:0000313" key="3">
    <source>
        <dbReference type="Proteomes" id="UP000002059"/>
    </source>
</evidence>
<proteinExistence type="predicted"/>
<name>A0A0A2V7B4_PARBA</name>
<dbReference type="GeneID" id="26970247"/>